<dbReference type="Proteomes" id="UP000004995">
    <property type="component" value="Unassembled WGS sequence"/>
</dbReference>
<dbReference type="EnsemblPlants" id="KQL28599">
    <property type="protein sequence ID" value="KQL28599"/>
    <property type="gene ID" value="SETIT_020081mg"/>
</dbReference>
<evidence type="ECO:0000313" key="1">
    <source>
        <dbReference type="EMBL" id="RCV05348.1"/>
    </source>
</evidence>
<reference evidence="2" key="3">
    <citation type="submission" date="2018-08" db="UniProtKB">
        <authorList>
            <consortium name="EnsemblPlants"/>
        </authorList>
    </citation>
    <scope>IDENTIFICATION</scope>
    <source>
        <strain evidence="2">Yugu1</strain>
    </source>
</reference>
<evidence type="ECO:0000313" key="2">
    <source>
        <dbReference type="EnsemblPlants" id="KQL28599"/>
    </source>
</evidence>
<dbReference type="EMBL" id="AGNK02000109">
    <property type="status" value="NOT_ANNOTATED_CDS"/>
    <property type="molecule type" value="Genomic_DNA"/>
</dbReference>
<reference evidence="1 3" key="1">
    <citation type="journal article" date="2012" name="Nat. Biotechnol.">
        <title>Reference genome sequence of the model plant Setaria.</title>
        <authorList>
            <person name="Bennetzen J.L."/>
            <person name="Schmutz J."/>
            <person name="Wang H."/>
            <person name="Percifield R."/>
            <person name="Hawkins J."/>
            <person name="Pontaroli A.C."/>
            <person name="Estep M."/>
            <person name="Feng L."/>
            <person name="Vaughn J.N."/>
            <person name="Grimwood J."/>
            <person name="Jenkins J."/>
            <person name="Barry K."/>
            <person name="Lindquist E."/>
            <person name="Hellsten U."/>
            <person name="Deshpande S."/>
            <person name="Wang X."/>
            <person name="Wu X."/>
            <person name="Mitros T."/>
            <person name="Triplett J."/>
            <person name="Yang X."/>
            <person name="Ye C.Y."/>
            <person name="Mauro-Herrera M."/>
            <person name="Wang L."/>
            <person name="Li P."/>
            <person name="Sharma M."/>
            <person name="Sharma R."/>
            <person name="Ronald P.C."/>
            <person name="Panaud O."/>
            <person name="Kellogg E.A."/>
            <person name="Brutnell T.P."/>
            <person name="Doust A.N."/>
            <person name="Tuskan G.A."/>
            <person name="Rokhsar D."/>
            <person name="Devos K.M."/>
        </authorList>
    </citation>
    <scope>NUCLEOTIDE SEQUENCE [LARGE SCALE GENOMIC DNA]</scope>
    <source>
        <strain evidence="3">cv. Yugu1</strain>
        <strain evidence="1">Yugu1</strain>
    </source>
</reference>
<dbReference type="AlphaFoldDB" id="K3Z0L5"/>
<gene>
    <name evidence="1" type="ORF">SETIT_1G076600v2</name>
</gene>
<protein>
    <recommendedName>
        <fullName evidence="4">Reverse transcriptase zinc-binding domain-containing protein</fullName>
    </recommendedName>
</protein>
<dbReference type="EMBL" id="CM003528">
    <property type="protein sequence ID" value="RCV05348.1"/>
    <property type="molecule type" value="Genomic_DNA"/>
</dbReference>
<reference evidence="1" key="2">
    <citation type="submission" date="2015-07" db="EMBL/GenBank/DDBJ databases">
        <authorList>
            <person name="Noorani M."/>
        </authorList>
    </citation>
    <scope>NUCLEOTIDE SEQUENCE</scope>
    <source>
        <strain evidence="1">Yugu1</strain>
    </source>
</reference>
<organism evidence="2 3">
    <name type="scientific">Setaria italica</name>
    <name type="common">Foxtail millet</name>
    <name type="synonym">Panicum italicum</name>
    <dbReference type="NCBI Taxonomy" id="4555"/>
    <lineage>
        <taxon>Eukaryota</taxon>
        <taxon>Viridiplantae</taxon>
        <taxon>Streptophyta</taxon>
        <taxon>Embryophyta</taxon>
        <taxon>Tracheophyta</taxon>
        <taxon>Spermatophyta</taxon>
        <taxon>Magnoliopsida</taxon>
        <taxon>Liliopsida</taxon>
        <taxon>Poales</taxon>
        <taxon>Poaceae</taxon>
        <taxon>PACMAD clade</taxon>
        <taxon>Panicoideae</taxon>
        <taxon>Panicodae</taxon>
        <taxon>Paniceae</taxon>
        <taxon>Cenchrinae</taxon>
        <taxon>Setaria</taxon>
    </lineage>
</organism>
<evidence type="ECO:0000313" key="3">
    <source>
        <dbReference type="Proteomes" id="UP000004995"/>
    </source>
</evidence>
<accession>K3Z0L5</accession>
<name>K3Z0L5_SETIT</name>
<dbReference type="OrthoDB" id="684052at2759"/>
<dbReference type="HOGENOM" id="CLU_2458967_0_0_1"/>
<evidence type="ECO:0008006" key="4">
    <source>
        <dbReference type="Google" id="ProtNLM"/>
    </source>
</evidence>
<keyword evidence="3" id="KW-1185">Reference proteome</keyword>
<dbReference type="Gramene" id="KQL28599">
    <property type="protein sequence ID" value="KQL28599"/>
    <property type="gene ID" value="SETIT_020081mg"/>
</dbReference>
<proteinExistence type="predicted"/>
<dbReference type="OMA" id="ILLVCWM"/>
<sequence>MGFPTEHATVQSLWTIDRPATVPSRQFSTVILLVCWMIWKQRNDLVFQRLKPSHPRFWLQCRDEARLWSLRFKQADRFVADVWCYYFPC</sequence>